<dbReference type="GO" id="GO:0047553">
    <property type="term" value="F:2-oxoglutarate synthase activity"/>
    <property type="evidence" value="ECO:0007669"/>
    <property type="project" value="UniProtKB-EC"/>
</dbReference>
<gene>
    <name evidence="1" type="primary">forD</name>
    <name evidence="1" type="ORF">COMA1_20657</name>
</gene>
<proteinExistence type="predicted"/>
<dbReference type="EMBL" id="CZQA01000008">
    <property type="protein sequence ID" value="CUS36138.1"/>
    <property type="molecule type" value="Genomic_DNA"/>
</dbReference>
<dbReference type="SUPFAM" id="SSF52467">
    <property type="entry name" value="DHS-like NAD/FAD-binding domain"/>
    <property type="match status" value="1"/>
</dbReference>
<dbReference type="AlphaFoldDB" id="A0A0S4LHE8"/>
<name>A0A0S4LHE8_9BACT</name>
<reference evidence="1 2" key="1">
    <citation type="submission" date="2015-10" db="EMBL/GenBank/DDBJ databases">
        <authorList>
            <person name="Gilbert D.G."/>
        </authorList>
    </citation>
    <scope>NUCLEOTIDE SEQUENCE [LARGE SCALE GENOMIC DNA]</scope>
    <source>
        <strain evidence="1">COMA1</strain>
    </source>
</reference>
<dbReference type="Proteomes" id="UP000199032">
    <property type="component" value="Unassembled WGS sequence"/>
</dbReference>
<dbReference type="STRING" id="1742972.COMA1_20657"/>
<dbReference type="Pfam" id="PF02552">
    <property type="entry name" value="CO_dh"/>
    <property type="match status" value="1"/>
</dbReference>
<protein>
    <submittedName>
        <fullName evidence="1">2-oxoglutarate:ferredoxin oxidoredutase delta subunit</fullName>
        <ecNumber evidence="1">1.2.7.3</ecNumber>
    </submittedName>
</protein>
<dbReference type="EC" id="1.2.7.3" evidence="1"/>
<keyword evidence="2" id="KW-1185">Reference proteome</keyword>
<keyword evidence="1" id="KW-0560">Oxidoreductase</keyword>
<evidence type="ECO:0000313" key="2">
    <source>
        <dbReference type="Proteomes" id="UP000199032"/>
    </source>
</evidence>
<evidence type="ECO:0000313" key="1">
    <source>
        <dbReference type="EMBL" id="CUS36138.1"/>
    </source>
</evidence>
<accession>A0A0S4LHE8</accession>
<dbReference type="RefSeq" id="WP_176698007.1">
    <property type="nucleotide sequence ID" value="NZ_CZQA01000008.1"/>
</dbReference>
<sequence length="230" mass="25674">MNPLHAVTRERVIDVGPAGFHPPSAMELGVTHPDSGFGLCYGQHAPADEVIAESARQLYTRKNPTIFPGPLYLWAWNPDWIAKGQALLRLAAEIPNVMIIPMPDYRPKYPKIDPEEGINPNHPNLTIWHNKIEVALFIGIHCHYANLALRMIRAGTNCLTIAFCHDIHEDAMLSLQDLDVTYMNHVIEIFRAVRKELGVEMPPDGKTVRLTGTQMRANHGVECVHPCPGA</sequence>
<dbReference type="Gene3D" id="3.40.50.1220">
    <property type="entry name" value="TPP-binding domain"/>
    <property type="match status" value="1"/>
</dbReference>
<dbReference type="GO" id="GO:0019385">
    <property type="term" value="P:methanogenesis, from acetate"/>
    <property type="evidence" value="ECO:0007669"/>
    <property type="project" value="InterPro"/>
</dbReference>
<dbReference type="InterPro" id="IPR029035">
    <property type="entry name" value="DHS-like_NAD/FAD-binding_dom"/>
</dbReference>
<organism evidence="1 2">
    <name type="scientific">Candidatus Nitrospira nitrosa</name>
    <dbReference type="NCBI Taxonomy" id="1742972"/>
    <lineage>
        <taxon>Bacteria</taxon>
        <taxon>Pseudomonadati</taxon>
        <taxon>Nitrospirota</taxon>
        <taxon>Nitrospiria</taxon>
        <taxon>Nitrospirales</taxon>
        <taxon>Nitrospiraceae</taxon>
        <taxon>Nitrospira</taxon>
    </lineage>
</organism>
<dbReference type="InterPro" id="IPR003704">
    <property type="entry name" value="CdhB"/>
</dbReference>